<dbReference type="InterPro" id="IPR025558">
    <property type="entry name" value="DUF4283"/>
</dbReference>
<dbReference type="AlphaFoldDB" id="A0A438DLM6"/>
<protein>
    <recommendedName>
        <fullName evidence="1">DUF4283 domain-containing protein</fullName>
    </recommendedName>
</protein>
<evidence type="ECO:0000313" key="2">
    <source>
        <dbReference type="EMBL" id="RVW36359.1"/>
    </source>
</evidence>
<comment type="caution">
    <text evidence="2">The sequence shown here is derived from an EMBL/GenBank/DDBJ whole genome shotgun (WGS) entry which is preliminary data.</text>
</comment>
<dbReference type="EMBL" id="QGNW01001572">
    <property type="protein sequence ID" value="RVW36359.1"/>
    <property type="molecule type" value="Genomic_DNA"/>
</dbReference>
<name>A0A438DLM6_VITVI</name>
<evidence type="ECO:0000313" key="3">
    <source>
        <dbReference type="Proteomes" id="UP000288805"/>
    </source>
</evidence>
<reference evidence="2 3" key="1">
    <citation type="journal article" date="2018" name="PLoS Genet.">
        <title>Population sequencing reveals clonal diversity and ancestral inbreeding in the grapevine cultivar Chardonnay.</title>
        <authorList>
            <person name="Roach M.J."/>
            <person name="Johnson D.L."/>
            <person name="Bohlmann J."/>
            <person name="van Vuuren H.J."/>
            <person name="Jones S.J."/>
            <person name="Pretorius I.S."/>
            <person name="Schmidt S.A."/>
            <person name="Borneman A.R."/>
        </authorList>
    </citation>
    <scope>NUCLEOTIDE SEQUENCE [LARGE SCALE GENOMIC DNA]</scope>
    <source>
        <strain evidence="3">cv. Chardonnay</strain>
        <tissue evidence="2">Leaf</tissue>
    </source>
</reference>
<feature type="domain" description="DUF4283" evidence="1">
    <location>
        <begin position="74"/>
        <end position="128"/>
    </location>
</feature>
<accession>A0A438DLM6</accession>
<proteinExistence type="predicted"/>
<sequence>MGPYGADECRGFSGGFEPMHQGWERRKMGKGMEGKGEKLLPGARRQQCGMLSPVKGCRPGEEEIQHMHSESSARGEDLERLGCLMASSWGLKGKLGLARLEKGRVLLEFEFVEEAIRVLTSGKRSVGGLHAWSTGVQGLGVWKKVKQETKPG</sequence>
<dbReference type="Pfam" id="PF14111">
    <property type="entry name" value="DUF4283"/>
    <property type="match status" value="1"/>
</dbReference>
<dbReference type="Proteomes" id="UP000288805">
    <property type="component" value="Unassembled WGS sequence"/>
</dbReference>
<organism evidence="2 3">
    <name type="scientific">Vitis vinifera</name>
    <name type="common">Grape</name>
    <dbReference type="NCBI Taxonomy" id="29760"/>
    <lineage>
        <taxon>Eukaryota</taxon>
        <taxon>Viridiplantae</taxon>
        <taxon>Streptophyta</taxon>
        <taxon>Embryophyta</taxon>
        <taxon>Tracheophyta</taxon>
        <taxon>Spermatophyta</taxon>
        <taxon>Magnoliopsida</taxon>
        <taxon>eudicotyledons</taxon>
        <taxon>Gunneridae</taxon>
        <taxon>Pentapetalae</taxon>
        <taxon>rosids</taxon>
        <taxon>Vitales</taxon>
        <taxon>Vitaceae</taxon>
        <taxon>Viteae</taxon>
        <taxon>Vitis</taxon>
    </lineage>
</organism>
<evidence type="ECO:0000259" key="1">
    <source>
        <dbReference type="Pfam" id="PF14111"/>
    </source>
</evidence>
<gene>
    <name evidence="2" type="ORF">CK203_083788</name>
</gene>